<protein>
    <submittedName>
        <fullName evidence="3">Prepilin-type N-terminal cleavage/methylation domain-containing protein</fullName>
    </submittedName>
</protein>
<gene>
    <name evidence="3" type="ORF">EV385_4087</name>
</gene>
<evidence type="ECO:0000313" key="4">
    <source>
        <dbReference type="Proteomes" id="UP000292564"/>
    </source>
</evidence>
<name>A0A4Q7ZPI3_9ACTN</name>
<dbReference type="Gene3D" id="2.60.40.10">
    <property type="entry name" value="Immunoglobulins"/>
    <property type="match status" value="4"/>
</dbReference>
<dbReference type="InterPro" id="IPR012902">
    <property type="entry name" value="N_methyl_site"/>
</dbReference>
<evidence type="ECO:0000313" key="3">
    <source>
        <dbReference type="EMBL" id="RZU52239.1"/>
    </source>
</evidence>
<evidence type="ECO:0000256" key="1">
    <source>
        <dbReference type="SAM" id="MobiDB-lite"/>
    </source>
</evidence>
<dbReference type="AlphaFoldDB" id="A0A4Q7ZPI3"/>
<dbReference type="Proteomes" id="UP000292564">
    <property type="component" value="Unassembled WGS sequence"/>
</dbReference>
<reference evidence="3 4" key="1">
    <citation type="submission" date="2019-02" db="EMBL/GenBank/DDBJ databases">
        <title>Sequencing the genomes of 1000 actinobacteria strains.</title>
        <authorList>
            <person name="Klenk H.-P."/>
        </authorList>
    </citation>
    <scope>NUCLEOTIDE SEQUENCE [LARGE SCALE GENOMIC DNA]</scope>
    <source>
        <strain evidence="3 4">DSM 45162</strain>
    </source>
</reference>
<keyword evidence="4" id="KW-1185">Reference proteome</keyword>
<dbReference type="EMBL" id="SHKY01000001">
    <property type="protein sequence ID" value="RZU52239.1"/>
    <property type="molecule type" value="Genomic_DNA"/>
</dbReference>
<evidence type="ECO:0000256" key="2">
    <source>
        <dbReference type="SAM" id="Phobius"/>
    </source>
</evidence>
<dbReference type="PROSITE" id="PS00409">
    <property type="entry name" value="PROKAR_NTER_METHYL"/>
    <property type="match status" value="1"/>
</dbReference>
<dbReference type="NCBIfam" id="TIGR02532">
    <property type="entry name" value="IV_pilin_GFxxxE"/>
    <property type="match status" value="1"/>
</dbReference>
<proteinExistence type="predicted"/>
<feature type="transmembrane region" description="Helical" evidence="2">
    <location>
        <begin position="33"/>
        <end position="58"/>
    </location>
</feature>
<accession>A0A4Q7ZPI3</accession>
<dbReference type="Pfam" id="PF07963">
    <property type="entry name" value="N_methyl"/>
    <property type="match status" value="1"/>
</dbReference>
<organism evidence="3 4">
    <name type="scientific">Krasilnikovia cinnamomea</name>
    <dbReference type="NCBI Taxonomy" id="349313"/>
    <lineage>
        <taxon>Bacteria</taxon>
        <taxon>Bacillati</taxon>
        <taxon>Actinomycetota</taxon>
        <taxon>Actinomycetes</taxon>
        <taxon>Micromonosporales</taxon>
        <taxon>Micromonosporaceae</taxon>
        <taxon>Krasilnikovia</taxon>
    </lineage>
</organism>
<dbReference type="InterPro" id="IPR013783">
    <property type="entry name" value="Ig-like_fold"/>
</dbReference>
<feature type="region of interest" description="Disordered" evidence="1">
    <location>
        <begin position="91"/>
        <end position="110"/>
    </location>
</feature>
<dbReference type="SUPFAM" id="SSF54523">
    <property type="entry name" value="Pili subunits"/>
    <property type="match status" value="1"/>
</dbReference>
<keyword evidence="2" id="KW-0472">Membrane</keyword>
<dbReference type="Pfam" id="PF05345">
    <property type="entry name" value="He_PIG"/>
    <property type="match status" value="4"/>
</dbReference>
<dbReference type="GO" id="GO:0005509">
    <property type="term" value="F:calcium ion binding"/>
    <property type="evidence" value="ECO:0007669"/>
    <property type="project" value="InterPro"/>
</dbReference>
<comment type="caution">
    <text evidence="3">The sequence shown here is derived from an EMBL/GenBank/DDBJ whole genome shotgun (WGS) entry which is preliminary data.</text>
</comment>
<dbReference type="SUPFAM" id="SSF49313">
    <property type="entry name" value="Cadherin-like"/>
    <property type="match status" value="3"/>
</dbReference>
<sequence>MSAGRARASTRLRAFLVRQWSGRPTSPSSGDRGFTLVEVLVALSVIGMVMSATAPFLVQSVILTNRLRTEQSAKLIAVDAVERVRAVKPDDLTNGRAPAPAASQGHWTVDPSPTCTVSGNTIPCGRSTKLAAELNATWVFSPSVGATTLTVPATPVEASRNGVKYYQRWFVGQCWQQWSGGGASAVSTCTPTPPTLAANAVEYVRVIVSVTWDAPGCRKPAKPGDPSSAVPVCEFVTSTLISAKEDASFAANPKPLTLDALANQEVYVGDVVNLRIVSRGGMSPLTWALSSTSAPLPAGLTLSSSGAIVGTPTAPTPARTITVTATDKSLPAVSKSITFTLTVIGPPKLVKPADQVTMLGTPVTLAISATDGKAPLNLTITGLPLGLTPNSGVISGTPTAVQDATDVKVEVTDANGKTATVTFKWTIAAPLPVSGPTSPPLTIDTPITPFTMTTSGGTAPYTWAATDLPPGLSINPATGEVTGTPTTGTRYITTVRVTDSRGVTGSATLVLTVSSRTSSDMEITTPSAASPDQDTAVNTSVSLTATAVGDSSGQTWTARNLPTGLTMTSAGVISGKPTTKGTSVVTLTVTTQSKRTAVTMFIWTVR</sequence>
<dbReference type="InterPro" id="IPR045584">
    <property type="entry name" value="Pilin-like"/>
</dbReference>
<dbReference type="GO" id="GO:0016020">
    <property type="term" value="C:membrane"/>
    <property type="evidence" value="ECO:0007669"/>
    <property type="project" value="InterPro"/>
</dbReference>
<keyword evidence="2" id="KW-0812">Transmembrane</keyword>
<dbReference type="GO" id="GO:0005975">
    <property type="term" value="P:carbohydrate metabolic process"/>
    <property type="evidence" value="ECO:0007669"/>
    <property type="project" value="UniProtKB-ARBA"/>
</dbReference>
<dbReference type="InterPro" id="IPR015919">
    <property type="entry name" value="Cadherin-like_sf"/>
</dbReference>
<keyword evidence="2" id="KW-1133">Transmembrane helix</keyword>